<reference evidence="1" key="1">
    <citation type="submission" date="2018-11" db="EMBL/GenBank/DDBJ databases">
        <authorList>
            <consortium name="Pathogen Informatics"/>
        </authorList>
    </citation>
    <scope>NUCLEOTIDE SEQUENCE</scope>
</reference>
<feature type="non-terminal residue" evidence="1">
    <location>
        <position position="82"/>
    </location>
</feature>
<evidence type="ECO:0000313" key="1">
    <source>
        <dbReference type="EMBL" id="VEL23690.1"/>
    </source>
</evidence>
<evidence type="ECO:0000313" key="2">
    <source>
        <dbReference type="Proteomes" id="UP000784294"/>
    </source>
</evidence>
<keyword evidence="2" id="KW-1185">Reference proteome</keyword>
<gene>
    <name evidence="1" type="ORF">PXEA_LOCUS17130</name>
</gene>
<dbReference type="AlphaFoldDB" id="A0A448WYW1"/>
<accession>A0A448WYW1</accession>
<dbReference type="EMBL" id="CAAALY010063326">
    <property type="protein sequence ID" value="VEL23690.1"/>
    <property type="molecule type" value="Genomic_DNA"/>
</dbReference>
<dbReference type="Proteomes" id="UP000784294">
    <property type="component" value="Unassembled WGS sequence"/>
</dbReference>
<proteinExistence type="predicted"/>
<protein>
    <submittedName>
        <fullName evidence="1">Uncharacterized protein</fullName>
    </submittedName>
</protein>
<organism evidence="1 2">
    <name type="scientific">Protopolystoma xenopodis</name>
    <dbReference type="NCBI Taxonomy" id="117903"/>
    <lineage>
        <taxon>Eukaryota</taxon>
        <taxon>Metazoa</taxon>
        <taxon>Spiralia</taxon>
        <taxon>Lophotrochozoa</taxon>
        <taxon>Platyhelminthes</taxon>
        <taxon>Monogenea</taxon>
        <taxon>Polyopisthocotylea</taxon>
        <taxon>Polystomatidea</taxon>
        <taxon>Polystomatidae</taxon>
        <taxon>Protopolystoma</taxon>
    </lineage>
</organism>
<sequence>MSHRSTGLDSTSRALWWFVSRQHKCAHNFKSHQSFQSIWPRGTDAYLLAGQLARLTSQFSSLNCRPAALPSPLDLATHSLSA</sequence>
<name>A0A448WYW1_9PLAT</name>
<comment type="caution">
    <text evidence="1">The sequence shown here is derived from an EMBL/GenBank/DDBJ whole genome shotgun (WGS) entry which is preliminary data.</text>
</comment>